<evidence type="ECO:0000313" key="2">
    <source>
        <dbReference type="Proteomes" id="UP000612282"/>
    </source>
</evidence>
<evidence type="ECO:0000313" key="1">
    <source>
        <dbReference type="EMBL" id="GID53183.1"/>
    </source>
</evidence>
<protein>
    <submittedName>
        <fullName evidence="1">Uncharacterized protein</fullName>
    </submittedName>
</protein>
<sequence length="176" mass="19227">MPQDAVEQWFDSRELAEPDRRVLAVALTVLDRDDDVLASLTLLNDWAADGCAVRRTAGVFGFLRAAYRRGEPDRPLILSLTGHDPAIATVVAGLWGWSLITPGAGDAVRTVLRSWAAAAERDPEVRDTFVRLFAAVPRSTRQAGLLMIHAEKLRSGRAGAPDTARRLLDVLTKGSW</sequence>
<reference evidence="1 2" key="1">
    <citation type="submission" date="2021-01" db="EMBL/GenBank/DDBJ databases">
        <title>Whole genome shotgun sequence of Actinoplanes couchii NBRC 106145.</title>
        <authorList>
            <person name="Komaki H."/>
            <person name="Tamura T."/>
        </authorList>
    </citation>
    <scope>NUCLEOTIDE SEQUENCE [LARGE SCALE GENOMIC DNA]</scope>
    <source>
        <strain evidence="1 2">NBRC 106145</strain>
    </source>
</reference>
<dbReference type="RefSeq" id="WP_203794096.1">
    <property type="nucleotide sequence ID" value="NZ_BAAAQE010000076.1"/>
</dbReference>
<keyword evidence="2" id="KW-1185">Reference proteome</keyword>
<comment type="caution">
    <text evidence="1">The sequence shown here is derived from an EMBL/GenBank/DDBJ whole genome shotgun (WGS) entry which is preliminary data.</text>
</comment>
<dbReference type="EMBL" id="BOMG01000026">
    <property type="protein sequence ID" value="GID53183.1"/>
    <property type="molecule type" value="Genomic_DNA"/>
</dbReference>
<name>A0ABQ3X3X5_9ACTN</name>
<gene>
    <name evidence="1" type="ORF">Aco03nite_015870</name>
</gene>
<organism evidence="1 2">
    <name type="scientific">Actinoplanes couchii</name>
    <dbReference type="NCBI Taxonomy" id="403638"/>
    <lineage>
        <taxon>Bacteria</taxon>
        <taxon>Bacillati</taxon>
        <taxon>Actinomycetota</taxon>
        <taxon>Actinomycetes</taxon>
        <taxon>Micromonosporales</taxon>
        <taxon>Micromonosporaceae</taxon>
        <taxon>Actinoplanes</taxon>
    </lineage>
</organism>
<accession>A0ABQ3X3X5</accession>
<proteinExistence type="predicted"/>
<dbReference type="Proteomes" id="UP000612282">
    <property type="component" value="Unassembled WGS sequence"/>
</dbReference>